<dbReference type="AlphaFoldDB" id="F2N762"/>
<keyword evidence="4" id="KW-1185">Reference proteome</keyword>
<reference evidence="4" key="1">
    <citation type="journal article" date="2013" name="Stand. Genomic Sci.">
        <title>Complete genome sequence of Coriobacterium glomerans type strain (PW2(T)) from the midgut of Pyrrhocoris apterus L. (red soldier bug).</title>
        <authorList>
            <person name="Stackebrandt E."/>
            <person name="Zeytun A."/>
            <person name="Lapidus A."/>
            <person name="Nolan M."/>
            <person name="Lucas S."/>
            <person name="Hammon N."/>
            <person name="Deshpande S."/>
            <person name="Cheng J.F."/>
            <person name="Tapia R."/>
            <person name="Goodwin L.A."/>
            <person name="Pitluck S."/>
            <person name="Liolios K."/>
            <person name="Pagani I."/>
            <person name="Ivanova N."/>
            <person name="Mavromatis K."/>
            <person name="Mikhailova N."/>
            <person name="Huntemann M."/>
            <person name="Pati A."/>
            <person name="Chen A."/>
            <person name="Palaniappan K."/>
            <person name="Chang Y.J."/>
            <person name="Land M."/>
            <person name="Hauser L."/>
            <person name="Rohde M."/>
            <person name="Pukall R."/>
            <person name="Goker M."/>
            <person name="Detter J.C."/>
            <person name="Woyke T."/>
            <person name="Bristow J."/>
            <person name="Eisen J.A."/>
            <person name="Markowitz V."/>
            <person name="Hugenholtz P."/>
            <person name="Kyrpides N.C."/>
            <person name="Klenk H.P."/>
        </authorList>
    </citation>
    <scope>NUCLEOTIDE SEQUENCE</scope>
    <source>
        <strain evidence="4">ATCC 49209 / DSM 20642 / JCM 10262 / PW2</strain>
    </source>
</reference>
<dbReference type="OrthoDB" id="3186468at2"/>
<dbReference type="HOGENOM" id="CLU_1319141_0_0_11"/>
<dbReference type="InterPro" id="IPR005531">
    <property type="entry name" value="Asp23"/>
</dbReference>
<comment type="similarity">
    <text evidence="1">Belongs to the asp23 family.</text>
</comment>
<feature type="compositionally biased region" description="Acidic residues" evidence="2">
    <location>
        <begin position="57"/>
        <end position="73"/>
    </location>
</feature>
<evidence type="ECO:0000313" key="4">
    <source>
        <dbReference type="Proteomes" id="UP000006851"/>
    </source>
</evidence>
<name>F2N762_CORGP</name>
<dbReference type="Proteomes" id="UP000006851">
    <property type="component" value="Chromosome"/>
</dbReference>
<feature type="region of interest" description="Disordered" evidence="2">
    <location>
        <begin position="1"/>
        <end position="76"/>
    </location>
</feature>
<dbReference type="PANTHER" id="PTHR34297:SF3">
    <property type="entry name" value="ALKALINE SHOCK PROTEIN 23"/>
    <property type="match status" value="1"/>
</dbReference>
<dbReference type="RefSeq" id="WP_013708144.1">
    <property type="nucleotide sequence ID" value="NC_015389.1"/>
</dbReference>
<feature type="compositionally biased region" description="Basic and acidic residues" evidence="2">
    <location>
        <begin position="1"/>
        <end position="14"/>
    </location>
</feature>
<evidence type="ECO:0008006" key="5">
    <source>
        <dbReference type="Google" id="ProtNLM"/>
    </source>
</evidence>
<protein>
    <recommendedName>
        <fullName evidence="5">Asp23/Gls24 family envelope stress response protein</fullName>
    </recommendedName>
</protein>
<evidence type="ECO:0000256" key="2">
    <source>
        <dbReference type="SAM" id="MobiDB-lite"/>
    </source>
</evidence>
<dbReference type="Pfam" id="PF03780">
    <property type="entry name" value="Asp23"/>
    <property type="match status" value="1"/>
</dbReference>
<proteinExistence type="inferred from homology"/>
<accession>F2N762</accession>
<organism evidence="3 4">
    <name type="scientific">Coriobacterium glomerans (strain ATCC 49209 / DSM 20642 / JCM 10262 / PW2)</name>
    <dbReference type="NCBI Taxonomy" id="700015"/>
    <lineage>
        <taxon>Bacteria</taxon>
        <taxon>Bacillati</taxon>
        <taxon>Actinomycetota</taxon>
        <taxon>Coriobacteriia</taxon>
        <taxon>Coriobacteriales</taxon>
        <taxon>Coriobacteriaceae</taxon>
        <taxon>Coriobacterium</taxon>
    </lineage>
</organism>
<evidence type="ECO:0000256" key="1">
    <source>
        <dbReference type="ARBA" id="ARBA00005721"/>
    </source>
</evidence>
<dbReference type="EMBL" id="CP002628">
    <property type="protein sequence ID" value="AEB06401.1"/>
    <property type="molecule type" value="Genomic_DNA"/>
</dbReference>
<dbReference type="KEGG" id="cgo:Corgl_0275"/>
<evidence type="ECO:0000313" key="3">
    <source>
        <dbReference type="EMBL" id="AEB06401.1"/>
    </source>
</evidence>
<dbReference type="eggNOG" id="COG1302">
    <property type="taxonomic scope" value="Bacteria"/>
</dbReference>
<sequence>MTDIGGDSKIKRAVEVAGTPSGISELPAEDAGQPHRGVSAPGYGDDEPADVAPPEIAEGDQDDADDDGDESEDSLTYSSGVIEKIVAMATREVPHVLGMKGNLMHFVQEHLGAENLTKGVTVEVTDDNRVVVNISVIIEYGCYAPAIFEDIKNRVTDRLTAMTGLEVAGINLRIEDVVTRETYNESKRRFIDEIGNDASDAEPNDSDI</sequence>
<dbReference type="STRING" id="700015.Corgl_0275"/>
<dbReference type="PANTHER" id="PTHR34297">
    <property type="entry name" value="HYPOTHETICAL CYTOSOLIC PROTEIN-RELATED"/>
    <property type="match status" value="1"/>
</dbReference>
<gene>
    <name evidence="3" type="ordered locus">Corgl_0275</name>
</gene>